<dbReference type="Gene3D" id="6.10.280.40">
    <property type="match status" value="1"/>
</dbReference>
<dbReference type="CDD" id="cd19510">
    <property type="entry name" value="RecA-like_BCS1"/>
    <property type="match status" value="1"/>
</dbReference>
<dbReference type="InterPro" id="IPR027417">
    <property type="entry name" value="P-loop_NTPase"/>
</dbReference>
<evidence type="ECO:0000313" key="9">
    <source>
        <dbReference type="Proteomes" id="UP000289340"/>
    </source>
</evidence>
<dbReference type="Pfam" id="PF25568">
    <property type="entry name" value="AAA_lid_At3g28540"/>
    <property type="match status" value="1"/>
</dbReference>
<dbReference type="InterPro" id="IPR003593">
    <property type="entry name" value="AAA+_ATPase"/>
</dbReference>
<evidence type="ECO:0000256" key="4">
    <source>
        <dbReference type="ARBA" id="ARBA00022842"/>
    </source>
</evidence>
<dbReference type="SUPFAM" id="SSF52540">
    <property type="entry name" value="P-loop containing nucleoside triphosphate hydrolases"/>
    <property type="match status" value="1"/>
</dbReference>
<organism evidence="8 9">
    <name type="scientific">Glycine soja</name>
    <name type="common">Wild soybean</name>
    <dbReference type="NCBI Taxonomy" id="3848"/>
    <lineage>
        <taxon>Eukaryota</taxon>
        <taxon>Viridiplantae</taxon>
        <taxon>Streptophyta</taxon>
        <taxon>Embryophyta</taxon>
        <taxon>Tracheophyta</taxon>
        <taxon>Spermatophyta</taxon>
        <taxon>Magnoliopsida</taxon>
        <taxon>eudicotyledons</taxon>
        <taxon>Gunneridae</taxon>
        <taxon>Pentapetalae</taxon>
        <taxon>rosids</taxon>
        <taxon>fabids</taxon>
        <taxon>Fabales</taxon>
        <taxon>Fabaceae</taxon>
        <taxon>Papilionoideae</taxon>
        <taxon>50 kb inversion clade</taxon>
        <taxon>NPAAA clade</taxon>
        <taxon>indigoferoid/millettioid clade</taxon>
        <taxon>Phaseoleae</taxon>
        <taxon>Glycine</taxon>
        <taxon>Glycine subgen. Soja</taxon>
    </lineage>
</organism>
<comment type="cofactor">
    <cofactor evidence="1">
        <name>Mg(2+)</name>
        <dbReference type="ChEBI" id="CHEBI:18420"/>
    </cofactor>
</comment>
<dbReference type="Pfam" id="PF14363">
    <property type="entry name" value="AAA_assoc"/>
    <property type="match status" value="1"/>
</dbReference>
<keyword evidence="9" id="KW-1185">Reference proteome</keyword>
<dbReference type="Proteomes" id="UP000289340">
    <property type="component" value="Chromosome 12"/>
</dbReference>
<proteinExistence type="inferred from homology"/>
<evidence type="ECO:0000256" key="3">
    <source>
        <dbReference type="ARBA" id="ARBA00022801"/>
    </source>
</evidence>
<reference evidence="8 9" key="1">
    <citation type="submission" date="2018-09" db="EMBL/GenBank/DDBJ databases">
        <title>A high-quality reference genome of wild soybean provides a powerful tool to mine soybean genomes.</title>
        <authorList>
            <person name="Xie M."/>
            <person name="Chung C.Y.L."/>
            <person name="Li M.-W."/>
            <person name="Wong F.-L."/>
            <person name="Chan T.-F."/>
            <person name="Lam H.-M."/>
        </authorList>
    </citation>
    <scope>NUCLEOTIDE SEQUENCE [LARGE SCALE GENOMIC DNA]</scope>
    <source>
        <strain evidence="9">cv. W05</strain>
        <tissue evidence="8">Hypocotyl of etiolated seedlings</tissue>
    </source>
</reference>
<dbReference type="InterPro" id="IPR025753">
    <property type="entry name" value="AAA_N_dom"/>
</dbReference>
<dbReference type="Gene3D" id="3.40.50.300">
    <property type="entry name" value="P-loop containing nucleotide triphosphate hydrolases"/>
    <property type="match status" value="1"/>
</dbReference>
<comment type="catalytic activity">
    <reaction evidence="5">
        <text>ATP + H2O = ADP + phosphate + H(+)</text>
        <dbReference type="Rhea" id="RHEA:13065"/>
        <dbReference type="ChEBI" id="CHEBI:15377"/>
        <dbReference type="ChEBI" id="CHEBI:15378"/>
        <dbReference type="ChEBI" id="CHEBI:30616"/>
        <dbReference type="ChEBI" id="CHEBI:43474"/>
        <dbReference type="ChEBI" id="CHEBI:456216"/>
    </reaction>
</comment>
<keyword evidence="3 8" id="KW-0378">Hydrolase</keyword>
<evidence type="ECO:0000256" key="2">
    <source>
        <dbReference type="ARBA" id="ARBA00007448"/>
    </source>
</evidence>
<accession>A0A445HKK5</accession>
<gene>
    <name evidence="8" type="ORF">D0Y65_033318</name>
</gene>
<dbReference type="EC" id="3.6.1.3" evidence="8"/>
<comment type="caution">
    <text evidence="8">The sequence shown here is derived from an EMBL/GenBank/DDBJ whole genome shotgun (WGS) entry which is preliminary data.</text>
</comment>
<dbReference type="Gramene" id="XM_028338628.1">
    <property type="protein sequence ID" value="XP_028194429.1"/>
    <property type="gene ID" value="LOC114379845"/>
</dbReference>
<dbReference type="SMART" id="SM00382">
    <property type="entry name" value="AAA"/>
    <property type="match status" value="1"/>
</dbReference>
<evidence type="ECO:0000259" key="7">
    <source>
        <dbReference type="SMART" id="SM00382"/>
    </source>
</evidence>
<evidence type="ECO:0000313" key="8">
    <source>
        <dbReference type="EMBL" id="RZB74190.1"/>
    </source>
</evidence>
<name>A0A445HKK5_GLYSO</name>
<dbReference type="PANTHER" id="PTHR23070">
    <property type="entry name" value="BCS1 AAA-TYPE ATPASE"/>
    <property type="match status" value="1"/>
</dbReference>
<feature type="domain" description="AAA+ ATPase" evidence="7">
    <location>
        <begin position="241"/>
        <end position="390"/>
    </location>
</feature>
<dbReference type="GO" id="GO:0005524">
    <property type="term" value="F:ATP binding"/>
    <property type="evidence" value="ECO:0007669"/>
    <property type="project" value="UniProtKB-KW"/>
</dbReference>
<dbReference type="InterPro" id="IPR003960">
    <property type="entry name" value="ATPase_AAA_CS"/>
</dbReference>
<protein>
    <submittedName>
        <fullName evidence="8">Protein HYPER-SENSITIVITY-RELATED 4</fullName>
        <ecNumber evidence="8">3.6.1.3</ecNumber>
    </submittedName>
</protein>
<keyword evidence="6" id="KW-0067">ATP-binding</keyword>
<keyword evidence="6" id="KW-0547">Nucleotide-binding</keyword>
<dbReference type="AlphaFoldDB" id="A0A445HKK5"/>
<evidence type="ECO:0000256" key="6">
    <source>
        <dbReference type="RuleBase" id="RU003651"/>
    </source>
</evidence>
<dbReference type="Pfam" id="PF00004">
    <property type="entry name" value="AAA"/>
    <property type="match status" value="1"/>
</dbReference>
<sequence length="477" mass="54546">MTPKLQTAASVVATAMLLRSLARDYVPAELHHYLRCKLSKLLSSFSSELTLVIDEFHGLTPNPLFSAAQLYLKPHAAPDTKRFRATLPPKSRHVSLLVERNGETTDTFNSVQFRWKLVSERVPARFIHQDSFHSFSKSEVRFFELRFHKKHRDMVLSEYLPRVMEEAEVARERRKTLKLFTPADMRMVGRRGCEMWQGVNLDHPAKFETLAMDLEMKEMIIKDLDTFLERKFLYKNVGKAWKRGYLLSGPPGTGKSSLIAAMANYLNFDVYDLELTDVRRNTDLRKLLIGTGNRSILVVEDIDCSLTLQDRLAKPKSSQPVAITPWPFHPHDNPKPQVTLSGFLNFIDGLWSSCGDERIIVFTTNHKNKLDPALLRPGRMDVHIDMTYCTPCGFKMLAFNYLGITEHPLFVEVETLLKTTNVTPAEVGEQFLKNEDPEIALESLMELLIEKGRNHEKNKAALTIECFESAESFENEG</sequence>
<comment type="similarity">
    <text evidence="2">Belongs to the AAA ATPase family. BCS1 subfamily.</text>
</comment>
<dbReference type="PROSITE" id="PS00674">
    <property type="entry name" value="AAA"/>
    <property type="match status" value="1"/>
</dbReference>
<dbReference type="InterPro" id="IPR058017">
    <property type="entry name" value="At3g28540-like_C"/>
</dbReference>
<dbReference type="SMR" id="A0A445HKK5"/>
<dbReference type="GO" id="GO:0016887">
    <property type="term" value="F:ATP hydrolysis activity"/>
    <property type="evidence" value="ECO:0007669"/>
    <property type="project" value="InterPro"/>
</dbReference>
<dbReference type="InterPro" id="IPR050747">
    <property type="entry name" value="Mitochondrial_chaperone_BCS1"/>
</dbReference>
<dbReference type="GO" id="GO:0006950">
    <property type="term" value="P:response to stress"/>
    <property type="evidence" value="ECO:0007669"/>
    <property type="project" value="UniProtKB-ARBA"/>
</dbReference>
<evidence type="ECO:0000256" key="1">
    <source>
        <dbReference type="ARBA" id="ARBA00001946"/>
    </source>
</evidence>
<dbReference type="EMBL" id="QZWG01000012">
    <property type="protein sequence ID" value="RZB74190.1"/>
    <property type="molecule type" value="Genomic_DNA"/>
</dbReference>
<dbReference type="InterPro" id="IPR003959">
    <property type="entry name" value="ATPase_AAA_core"/>
</dbReference>
<keyword evidence="4" id="KW-0460">Magnesium</keyword>
<evidence type="ECO:0000256" key="5">
    <source>
        <dbReference type="ARBA" id="ARBA00049360"/>
    </source>
</evidence>